<protein>
    <submittedName>
        <fullName evidence="2">SusD/RagB family nutrient-binding outer membrane lipoprotein</fullName>
    </submittedName>
</protein>
<keyword evidence="1" id="KW-0732">Signal</keyword>
<feature type="signal peptide" evidence="1">
    <location>
        <begin position="1"/>
        <end position="26"/>
    </location>
</feature>
<evidence type="ECO:0000256" key="1">
    <source>
        <dbReference type="SAM" id="SignalP"/>
    </source>
</evidence>
<dbReference type="Gene3D" id="1.25.40.390">
    <property type="match status" value="1"/>
</dbReference>
<evidence type="ECO:0000313" key="2">
    <source>
        <dbReference type="EMBL" id="MFD1001767.1"/>
    </source>
</evidence>
<dbReference type="InterPro" id="IPR041662">
    <property type="entry name" value="SusD-like_2"/>
</dbReference>
<organism evidence="2 3">
    <name type="scientific">Ohtaekwangia kribbensis</name>
    <dbReference type="NCBI Taxonomy" id="688913"/>
    <lineage>
        <taxon>Bacteria</taxon>
        <taxon>Pseudomonadati</taxon>
        <taxon>Bacteroidota</taxon>
        <taxon>Cytophagia</taxon>
        <taxon>Cytophagales</taxon>
        <taxon>Fulvivirgaceae</taxon>
        <taxon>Ohtaekwangia</taxon>
    </lineage>
</organism>
<dbReference type="EMBL" id="JBHTKA010000008">
    <property type="protein sequence ID" value="MFD1001767.1"/>
    <property type="molecule type" value="Genomic_DNA"/>
</dbReference>
<gene>
    <name evidence="2" type="ORF">ACFQ21_20755</name>
</gene>
<evidence type="ECO:0000313" key="3">
    <source>
        <dbReference type="Proteomes" id="UP001597112"/>
    </source>
</evidence>
<accession>A0ABW3K6L8</accession>
<dbReference type="SUPFAM" id="SSF48452">
    <property type="entry name" value="TPR-like"/>
    <property type="match status" value="1"/>
</dbReference>
<keyword evidence="2" id="KW-0449">Lipoprotein</keyword>
<name>A0ABW3K6L8_9BACT</name>
<reference evidence="3" key="1">
    <citation type="journal article" date="2019" name="Int. J. Syst. Evol. Microbiol.">
        <title>The Global Catalogue of Microorganisms (GCM) 10K type strain sequencing project: providing services to taxonomists for standard genome sequencing and annotation.</title>
        <authorList>
            <consortium name="The Broad Institute Genomics Platform"/>
            <consortium name="The Broad Institute Genome Sequencing Center for Infectious Disease"/>
            <person name="Wu L."/>
            <person name="Ma J."/>
        </authorList>
    </citation>
    <scope>NUCLEOTIDE SEQUENCE [LARGE SCALE GENOMIC DNA]</scope>
    <source>
        <strain evidence="3">CCUG 58938</strain>
    </source>
</reference>
<dbReference type="RefSeq" id="WP_377582087.1">
    <property type="nucleotide sequence ID" value="NZ_JBHTKA010000008.1"/>
</dbReference>
<keyword evidence="3" id="KW-1185">Reference proteome</keyword>
<comment type="caution">
    <text evidence="2">The sequence shown here is derived from an EMBL/GenBank/DDBJ whole genome shotgun (WGS) entry which is preliminary data.</text>
</comment>
<proteinExistence type="predicted"/>
<dbReference type="Pfam" id="PF12771">
    <property type="entry name" value="SusD-like_2"/>
    <property type="match status" value="1"/>
</dbReference>
<dbReference type="InterPro" id="IPR011990">
    <property type="entry name" value="TPR-like_helical_dom_sf"/>
</dbReference>
<feature type="chain" id="PRO_5045536369" evidence="1">
    <location>
        <begin position="27"/>
        <end position="508"/>
    </location>
</feature>
<dbReference type="Proteomes" id="UP001597112">
    <property type="component" value="Unassembled WGS sequence"/>
</dbReference>
<dbReference type="PROSITE" id="PS51257">
    <property type="entry name" value="PROKAR_LIPOPROTEIN"/>
    <property type="match status" value="1"/>
</dbReference>
<sequence>MKNIFYRKGLVIAVLLLILASCTENFEDINTDPNNPTKVDPAYLMSNAQKGLLDDIYDEWFSGRQSYLYSQYFAQRNYTEEDRYQLRQPTNNTYWTLIYGDVMDLVEVIRLNEELGEEGNVNQIAAARILKAWAMQIMTDTYGDIPYFEAFKAEGDVSPAYTPQSEIYADLIKELTEASAQIDVAKPVFTSGDIIYGGDAAKWKKFANSLKMRVAIRLSGVDSNYKTYIDQAVAAGVFESNDDNATFRFLGETPNAAPLYDAYYFSNRNDFTLSKTFVDLLKGDDDTVNGKTNPFGGIFDPRLPLWGEPVNGVYLGMPYGIPNDLTAGPRPLAIDFTKGGLVTSGTLALTYMDYAEVCFILSEVNNWDQEWYEKGVAASLEHWGNEASEAGNLPSDYDDQVADYLAAIPAASQETVLTQKYIALFLQGYEAWAELRRTGFPKTVVRPGEISYVTSGGTQVKFEPLVGDDIPSRINYPEVEQSLNPASYKEAVARMGADNLQTKVWWNQ</sequence>